<feature type="domain" description="ABC transporter" evidence="5">
    <location>
        <begin position="33"/>
        <end position="252"/>
    </location>
</feature>
<keyword evidence="4 6" id="KW-0067">ATP-binding</keyword>
<dbReference type="GO" id="GO:0016020">
    <property type="term" value="C:membrane"/>
    <property type="evidence" value="ECO:0007669"/>
    <property type="project" value="InterPro"/>
</dbReference>
<dbReference type="InterPro" id="IPR050683">
    <property type="entry name" value="Bact_Polysacc_Export_ATP-bd"/>
</dbReference>
<evidence type="ECO:0000256" key="2">
    <source>
        <dbReference type="ARBA" id="ARBA00022448"/>
    </source>
</evidence>
<accession>A0A840VMN1</accession>
<comment type="similarity">
    <text evidence="1">Belongs to the ABC transporter superfamily.</text>
</comment>
<dbReference type="GO" id="GO:0140359">
    <property type="term" value="F:ABC-type transporter activity"/>
    <property type="evidence" value="ECO:0007669"/>
    <property type="project" value="InterPro"/>
</dbReference>
<keyword evidence="7" id="KW-1185">Reference proteome</keyword>
<gene>
    <name evidence="6" type="ORF">HNP71_001102</name>
</gene>
<sequence>MTQLIVNDVSVSFPLYHAESRSLKKTVLAAASGRLGEDSRHRLTVEALRGVSFTLNTGDRLGFIGSNGAGKTTLLRTMAGIYEPVGGSITIEGAVTALLDPGQGMNPDLTGNENIRLRALFNGYSEARIRELQEDVAAFAGLDQFLALPVRTYSSGMVVRLGFAMATAIRAQILLMDEWLLAGDASFLDKARQRLETMVRGAEILVLSSHRPDILLQWCNRLIWLDGGTVKADGTPEEVLAAYLPADQFTHAMETAGKTA</sequence>
<dbReference type="GO" id="GO:0005524">
    <property type="term" value="F:ATP binding"/>
    <property type="evidence" value="ECO:0007669"/>
    <property type="project" value="UniProtKB-KW"/>
</dbReference>
<dbReference type="RefSeq" id="WP_183265872.1">
    <property type="nucleotide sequence ID" value="NZ_JACHFJ010000003.1"/>
</dbReference>
<evidence type="ECO:0000256" key="3">
    <source>
        <dbReference type="ARBA" id="ARBA00022741"/>
    </source>
</evidence>
<evidence type="ECO:0000313" key="7">
    <source>
        <dbReference type="Proteomes" id="UP000553706"/>
    </source>
</evidence>
<organism evidence="6 7">
    <name type="scientific">Acidocella aromatica</name>
    <dbReference type="NCBI Taxonomy" id="1303579"/>
    <lineage>
        <taxon>Bacteria</taxon>
        <taxon>Pseudomonadati</taxon>
        <taxon>Pseudomonadota</taxon>
        <taxon>Alphaproteobacteria</taxon>
        <taxon>Acetobacterales</taxon>
        <taxon>Acidocellaceae</taxon>
        <taxon>Acidocella</taxon>
    </lineage>
</organism>
<dbReference type="SMART" id="SM00382">
    <property type="entry name" value="AAA"/>
    <property type="match status" value="1"/>
</dbReference>
<dbReference type="AlphaFoldDB" id="A0A840VMN1"/>
<dbReference type="InterPro" id="IPR015860">
    <property type="entry name" value="ABC_transpr_TagH-like"/>
</dbReference>
<reference evidence="6 7" key="1">
    <citation type="submission" date="2020-08" db="EMBL/GenBank/DDBJ databases">
        <title>Genomic Encyclopedia of Type Strains, Phase IV (KMG-IV): sequencing the most valuable type-strain genomes for metagenomic binning, comparative biology and taxonomic classification.</title>
        <authorList>
            <person name="Goeker M."/>
        </authorList>
    </citation>
    <scope>NUCLEOTIDE SEQUENCE [LARGE SCALE GENOMIC DNA]</scope>
    <source>
        <strain evidence="6 7">DSM 27026</strain>
    </source>
</reference>
<dbReference type="SUPFAM" id="SSF52540">
    <property type="entry name" value="P-loop containing nucleoside triphosphate hydrolases"/>
    <property type="match status" value="1"/>
</dbReference>
<dbReference type="PANTHER" id="PTHR46743">
    <property type="entry name" value="TEICHOIC ACIDS EXPORT ATP-BINDING PROTEIN TAGH"/>
    <property type="match status" value="1"/>
</dbReference>
<dbReference type="InterPro" id="IPR027417">
    <property type="entry name" value="P-loop_NTPase"/>
</dbReference>
<evidence type="ECO:0000256" key="4">
    <source>
        <dbReference type="ARBA" id="ARBA00022840"/>
    </source>
</evidence>
<dbReference type="Pfam" id="PF00005">
    <property type="entry name" value="ABC_tran"/>
    <property type="match status" value="1"/>
</dbReference>
<dbReference type="Gene3D" id="3.40.50.300">
    <property type="entry name" value="P-loop containing nucleotide triphosphate hydrolases"/>
    <property type="match status" value="1"/>
</dbReference>
<dbReference type="InterPro" id="IPR003439">
    <property type="entry name" value="ABC_transporter-like_ATP-bd"/>
</dbReference>
<keyword evidence="2" id="KW-0813">Transport</keyword>
<dbReference type="GO" id="GO:0016887">
    <property type="term" value="F:ATP hydrolysis activity"/>
    <property type="evidence" value="ECO:0007669"/>
    <property type="project" value="InterPro"/>
</dbReference>
<evidence type="ECO:0000313" key="6">
    <source>
        <dbReference type="EMBL" id="MBB5372851.1"/>
    </source>
</evidence>
<proteinExistence type="inferred from homology"/>
<dbReference type="Proteomes" id="UP000553706">
    <property type="component" value="Unassembled WGS sequence"/>
</dbReference>
<keyword evidence="3" id="KW-0547">Nucleotide-binding</keyword>
<dbReference type="PANTHER" id="PTHR46743:SF2">
    <property type="entry name" value="TEICHOIC ACIDS EXPORT ATP-BINDING PROTEIN TAGH"/>
    <property type="match status" value="1"/>
</dbReference>
<dbReference type="PROSITE" id="PS50893">
    <property type="entry name" value="ABC_TRANSPORTER_2"/>
    <property type="match status" value="1"/>
</dbReference>
<dbReference type="EMBL" id="JACHFJ010000003">
    <property type="protein sequence ID" value="MBB5372851.1"/>
    <property type="molecule type" value="Genomic_DNA"/>
</dbReference>
<dbReference type="CDD" id="cd03220">
    <property type="entry name" value="ABC_KpsT_Wzt"/>
    <property type="match status" value="1"/>
</dbReference>
<dbReference type="InterPro" id="IPR003593">
    <property type="entry name" value="AAA+_ATPase"/>
</dbReference>
<protein>
    <submittedName>
        <fullName evidence="6">Lipopolysaccharide transport system ATP-binding protein</fullName>
    </submittedName>
</protein>
<comment type="caution">
    <text evidence="6">The sequence shown here is derived from an EMBL/GenBank/DDBJ whole genome shotgun (WGS) entry which is preliminary data.</text>
</comment>
<evidence type="ECO:0000259" key="5">
    <source>
        <dbReference type="PROSITE" id="PS50893"/>
    </source>
</evidence>
<name>A0A840VMN1_9PROT</name>
<evidence type="ECO:0000256" key="1">
    <source>
        <dbReference type="ARBA" id="ARBA00005417"/>
    </source>
</evidence>